<gene>
    <name evidence="2" type="ORF">PILCRDRAFT_11342</name>
</gene>
<keyword evidence="3" id="KW-1185">Reference proteome</keyword>
<feature type="transmembrane region" description="Helical" evidence="1">
    <location>
        <begin position="33"/>
        <end position="53"/>
    </location>
</feature>
<feature type="transmembrane region" description="Helical" evidence="1">
    <location>
        <begin position="92"/>
        <end position="111"/>
    </location>
</feature>
<reference evidence="3" key="2">
    <citation type="submission" date="2015-01" db="EMBL/GenBank/DDBJ databases">
        <title>Evolutionary Origins and Diversification of the Mycorrhizal Mutualists.</title>
        <authorList>
            <consortium name="DOE Joint Genome Institute"/>
            <consortium name="Mycorrhizal Genomics Consortium"/>
            <person name="Kohler A."/>
            <person name="Kuo A."/>
            <person name="Nagy L.G."/>
            <person name="Floudas D."/>
            <person name="Copeland A."/>
            <person name="Barry K.W."/>
            <person name="Cichocki N."/>
            <person name="Veneault-Fourrey C."/>
            <person name="LaButti K."/>
            <person name="Lindquist E.A."/>
            <person name="Lipzen A."/>
            <person name="Lundell T."/>
            <person name="Morin E."/>
            <person name="Murat C."/>
            <person name="Riley R."/>
            <person name="Ohm R."/>
            <person name="Sun H."/>
            <person name="Tunlid A."/>
            <person name="Henrissat B."/>
            <person name="Grigoriev I.V."/>
            <person name="Hibbett D.S."/>
            <person name="Martin F."/>
        </authorList>
    </citation>
    <scope>NUCLEOTIDE SEQUENCE [LARGE SCALE GENOMIC DNA]</scope>
    <source>
        <strain evidence="3">F 1598</strain>
    </source>
</reference>
<accession>A0A0C3BM19</accession>
<dbReference type="HOGENOM" id="CLU_1835890_0_0_1"/>
<evidence type="ECO:0000313" key="2">
    <source>
        <dbReference type="EMBL" id="KIM78367.1"/>
    </source>
</evidence>
<dbReference type="Proteomes" id="UP000054166">
    <property type="component" value="Unassembled WGS sequence"/>
</dbReference>
<feature type="transmembrane region" description="Helical" evidence="1">
    <location>
        <begin position="65"/>
        <end position="86"/>
    </location>
</feature>
<dbReference type="InParanoid" id="A0A0C3BM19"/>
<keyword evidence="1" id="KW-0472">Membrane</keyword>
<organism evidence="2 3">
    <name type="scientific">Piloderma croceum (strain F 1598)</name>
    <dbReference type="NCBI Taxonomy" id="765440"/>
    <lineage>
        <taxon>Eukaryota</taxon>
        <taxon>Fungi</taxon>
        <taxon>Dikarya</taxon>
        <taxon>Basidiomycota</taxon>
        <taxon>Agaricomycotina</taxon>
        <taxon>Agaricomycetes</taxon>
        <taxon>Agaricomycetidae</taxon>
        <taxon>Atheliales</taxon>
        <taxon>Atheliaceae</taxon>
        <taxon>Piloderma</taxon>
    </lineage>
</organism>
<keyword evidence="1" id="KW-1133">Transmembrane helix</keyword>
<dbReference type="AlphaFoldDB" id="A0A0C3BM19"/>
<reference evidence="2 3" key="1">
    <citation type="submission" date="2014-04" db="EMBL/GenBank/DDBJ databases">
        <authorList>
            <consortium name="DOE Joint Genome Institute"/>
            <person name="Kuo A."/>
            <person name="Tarkka M."/>
            <person name="Buscot F."/>
            <person name="Kohler A."/>
            <person name="Nagy L.G."/>
            <person name="Floudas D."/>
            <person name="Copeland A."/>
            <person name="Barry K.W."/>
            <person name="Cichocki N."/>
            <person name="Veneault-Fourrey C."/>
            <person name="LaButti K."/>
            <person name="Lindquist E.A."/>
            <person name="Lipzen A."/>
            <person name="Lundell T."/>
            <person name="Morin E."/>
            <person name="Murat C."/>
            <person name="Sun H."/>
            <person name="Tunlid A."/>
            <person name="Henrissat B."/>
            <person name="Grigoriev I.V."/>
            <person name="Hibbett D.S."/>
            <person name="Martin F."/>
            <person name="Nordberg H.P."/>
            <person name="Cantor M.N."/>
            <person name="Hua S.X."/>
        </authorList>
    </citation>
    <scope>NUCLEOTIDE SEQUENCE [LARGE SCALE GENOMIC DNA]</scope>
    <source>
        <strain evidence="2 3">F 1598</strain>
    </source>
</reference>
<dbReference type="EMBL" id="KN833017">
    <property type="protein sequence ID" value="KIM78367.1"/>
    <property type="molecule type" value="Genomic_DNA"/>
</dbReference>
<protein>
    <submittedName>
        <fullName evidence="2">Uncharacterized protein</fullName>
    </submittedName>
</protein>
<evidence type="ECO:0000313" key="3">
    <source>
        <dbReference type="Proteomes" id="UP000054166"/>
    </source>
</evidence>
<name>A0A0C3BM19_PILCF</name>
<proteinExistence type="predicted"/>
<keyword evidence="1" id="KW-0812">Transmembrane</keyword>
<evidence type="ECO:0000256" key="1">
    <source>
        <dbReference type="SAM" id="Phobius"/>
    </source>
</evidence>
<sequence>MPARTHSYHHLCTPLSVPLPRGCSSYPPMDAPAFALVCARVHSCVLMLMWVGLGLGRTRLCSRVLACASCLGEVGAGGGVCGLVLVWAGLGLGLVVLVCAHVCSCVGPIWVRLVQGGVWLKEVAKHDHGCGFGSGSQIGT</sequence>